<organism evidence="2">
    <name type="scientific">Oryza sativa subsp. japonica</name>
    <name type="common">Rice</name>
    <dbReference type="NCBI Taxonomy" id="39947"/>
    <lineage>
        <taxon>Eukaryota</taxon>
        <taxon>Viridiplantae</taxon>
        <taxon>Streptophyta</taxon>
        <taxon>Embryophyta</taxon>
        <taxon>Tracheophyta</taxon>
        <taxon>Spermatophyta</taxon>
        <taxon>Magnoliopsida</taxon>
        <taxon>Liliopsida</taxon>
        <taxon>Poales</taxon>
        <taxon>Poaceae</taxon>
        <taxon>BOP clade</taxon>
        <taxon>Oryzoideae</taxon>
        <taxon>Oryzeae</taxon>
        <taxon>Oryzinae</taxon>
        <taxon>Oryza</taxon>
        <taxon>Oryza sativa</taxon>
    </lineage>
</organism>
<name>Q5JMC9_ORYSJ</name>
<gene>
    <name evidence="2" type="primary">P0683B11.10</name>
</gene>
<accession>Q5JMC9</accession>
<dbReference type="EMBL" id="AP003288">
    <property type="protein sequence ID" value="BAD87381.1"/>
    <property type="molecule type" value="Genomic_DNA"/>
</dbReference>
<dbReference type="AlphaFoldDB" id="Q5JMC9"/>
<reference evidence="2" key="1">
    <citation type="journal article" date="2002" name="Nature">
        <title>The genome sequence and structure of rice chromosome 1.</title>
        <authorList>
            <person name="Sasaki T."/>
            <person name="Matsumoto T."/>
            <person name="Yamamoto K."/>
            <person name="Sakata K."/>
            <person name="Baba T."/>
            <person name="Katayose Y."/>
            <person name="Wu J."/>
            <person name="Niimura Y."/>
            <person name="Cheng Z."/>
            <person name="Nagamura Y."/>
            <person name="Antonio B.A."/>
            <person name="Kanamori H."/>
            <person name="Hosokawa S."/>
            <person name="Masukawa M."/>
            <person name="Arikawa K."/>
            <person name="Chiden Y."/>
            <person name="Hayashi M."/>
            <person name="Okamoto M."/>
            <person name="Ando T."/>
            <person name="Aoki H."/>
            <person name="Arita K."/>
            <person name="Hamada M."/>
            <person name="Harada C."/>
            <person name="Hijishita S."/>
            <person name="Honda M."/>
            <person name="Ichikawa Y."/>
            <person name="Idonuma A."/>
            <person name="Iijima M."/>
            <person name="Ikeda M."/>
            <person name="Ikeno M."/>
            <person name="Itoh S."/>
            <person name="Itoh T."/>
            <person name="Itoh Y."/>
            <person name="Itoh Y."/>
            <person name="Iwabuchi A."/>
            <person name="Kamiya K."/>
            <person name="Karasawa W."/>
            <person name="Katagiri S."/>
            <person name="Kikuta A."/>
            <person name="Kobayashi N."/>
            <person name="Kono I."/>
            <person name="Machita K."/>
            <person name="Maehara T."/>
            <person name="Mizuno H."/>
            <person name="Mizubayashi T."/>
            <person name="Mukai Y."/>
            <person name="Nagasaki H."/>
            <person name="Nakashima M."/>
            <person name="Nakama Y."/>
            <person name="Nakamichi Y."/>
            <person name="Nakamura M."/>
            <person name="Namiki N."/>
            <person name="Negishi M."/>
            <person name="Ohta I."/>
            <person name="Ono N."/>
            <person name="Saji S."/>
            <person name="Sakai K."/>
            <person name="Shibata M."/>
            <person name="Shimokawa T."/>
            <person name="Shomura A."/>
            <person name="Song J."/>
            <person name="Takazaki Y."/>
            <person name="Terasawa K."/>
            <person name="Tsuji K."/>
            <person name="Waki K."/>
            <person name="Yamagata H."/>
            <person name="Yamane H."/>
            <person name="Yoshiki S."/>
            <person name="Yoshihara R."/>
            <person name="Yukawa K."/>
            <person name="Zhong H."/>
            <person name="Iwama H."/>
            <person name="Endo T."/>
            <person name="Ito H."/>
            <person name="Hahn J.H."/>
            <person name="Kim H.I."/>
            <person name="Eun M.Y."/>
            <person name="Yano M."/>
            <person name="Jiang J."/>
            <person name="Gojobori T."/>
        </authorList>
    </citation>
    <scope>NUCLEOTIDE SEQUENCE [LARGE SCALE GENOMIC DNA]</scope>
</reference>
<evidence type="ECO:0000313" key="2">
    <source>
        <dbReference type="EMBL" id="BAD87381.1"/>
    </source>
</evidence>
<dbReference type="Proteomes" id="UP000817658">
    <property type="component" value="Chromosome 1"/>
</dbReference>
<proteinExistence type="predicted"/>
<evidence type="ECO:0000256" key="1">
    <source>
        <dbReference type="SAM" id="MobiDB-lite"/>
    </source>
</evidence>
<protein>
    <submittedName>
        <fullName evidence="2">Uncharacterized protein</fullName>
    </submittedName>
</protein>
<feature type="region of interest" description="Disordered" evidence="1">
    <location>
        <begin position="52"/>
        <end position="84"/>
    </location>
</feature>
<feature type="compositionally biased region" description="Low complexity" evidence="1">
    <location>
        <begin position="72"/>
        <end position="84"/>
    </location>
</feature>
<sequence length="84" mass="9220">MVMGDRSYNDIKLCNVPNLCDGTGWRRKRQPTPSARLPQIVAARPCSGQWLSRRRGRAGDQAPCRARCQPRSASRASHAAGAKS</sequence>